<evidence type="ECO:0000313" key="3">
    <source>
        <dbReference type="EMBL" id="EFO99463.1"/>
    </source>
</evidence>
<dbReference type="GO" id="GO:0004672">
    <property type="term" value="F:protein kinase activity"/>
    <property type="evidence" value="ECO:0007669"/>
    <property type="project" value="InterPro"/>
</dbReference>
<reference evidence="3" key="1">
    <citation type="submission" date="2007-07" db="EMBL/GenBank/DDBJ databases">
        <title>PCAP assembly of the Caenorhabditis remanei genome.</title>
        <authorList>
            <consortium name="The Caenorhabditis remanei Sequencing Consortium"/>
            <person name="Wilson R.K."/>
        </authorList>
    </citation>
    <scope>NUCLEOTIDE SEQUENCE [LARGE SCALE GENOMIC DNA]</scope>
    <source>
        <strain evidence="3">PB4641</strain>
    </source>
</reference>
<proteinExistence type="predicted"/>
<keyword evidence="1" id="KW-0067">ATP-binding</keyword>
<organism evidence="4">
    <name type="scientific">Caenorhabditis remanei</name>
    <name type="common">Caenorhabditis vulgaris</name>
    <dbReference type="NCBI Taxonomy" id="31234"/>
    <lineage>
        <taxon>Eukaryota</taxon>
        <taxon>Metazoa</taxon>
        <taxon>Ecdysozoa</taxon>
        <taxon>Nematoda</taxon>
        <taxon>Chromadorea</taxon>
        <taxon>Rhabditida</taxon>
        <taxon>Rhabditina</taxon>
        <taxon>Rhabditomorpha</taxon>
        <taxon>Rhabditoidea</taxon>
        <taxon>Rhabditidae</taxon>
        <taxon>Peloderinae</taxon>
        <taxon>Caenorhabditis</taxon>
    </lineage>
</organism>
<dbReference type="PROSITE" id="PS00107">
    <property type="entry name" value="PROTEIN_KINASE_ATP"/>
    <property type="match status" value="1"/>
</dbReference>
<feature type="binding site" evidence="1">
    <location>
        <position position="48"/>
    </location>
    <ligand>
        <name>ATP</name>
        <dbReference type="ChEBI" id="CHEBI:30616"/>
    </ligand>
</feature>
<dbReference type="InParanoid" id="E3MEA0"/>
<keyword evidence="4" id="KW-1185">Reference proteome</keyword>
<dbReference type="InterPro" id="IPR050235">
    <property type="entry name" value="CK1_Ser-Thr_kinase"/>
</dbReference>
<dbReference type="EMBL" id="DS268438">
    <property type="protein sequence ID" value="EFO99463.1"/>
    <property type="molecule type" value="Genomic_DNA"/>
</dbReference>
<dbReference type="Proteomes" id="UP000008281">
    <property type="component" value="Unassembled WGS sequence"/>
</dbReference>
<evidence type="ECO:0000256" key="1">
    <source>
        <dbReference type="PROSITE-ProRule" id="PRU10141"/>
    </source>
</evidence>
<dbReference type="InterPro" id="IPR011009">
    <property type="entry name" value="Kinase-like_dom_sf"/>
</dbReference>
<dbReference type="GO" id="GO:0005524">
    <property type="term" value="F:ATP binding"/>
    <property type="evidence" value="ECO:0007669"/>
    <property type="project" value="UniProtKB-UniRule"/>
</dbReference>
<dbReference type="eggNOG" id="KOG1164">
    <property type="taxonomic scope" value="Eukaryota"/>
</dbReference>
<keyword evidence="1" id="KW-0547">Nucleotide-binding</keyword>
<feature type="domain" description="Protein kinase" evidence="2">
    <location>
        <begin position="19"/>
        <end position="283"/>
    </location>
</feature>
<dbReference type="PROSITE" id="PS50011">
    <property type="entry name" value="PROTEIN_KINASE_DOM"/>
    <property type="match status" value="1"/>
</dbReference>
<dbReference type="SUPFAM" id="SSF56112">
    <property type="entry name" value="Protein kinase-like (PK-like)"/>
    <property type="match status" value="1"/>
</dbReference>
<gene>
    <name evidence="3" type="ORF">CRE_22353</name>
</gene>
<dbReference type="AlphaFoldDB" id="E3MEA0"/>
<dbReference type="OMA" id="KEYCAYI"/>
<dbReference type="InterPro" id="IPR017441">
    <property type="entry name" value="Protein_kinase_ATP_BS"/>
</dbReference>
<dbReference type="OrthoDB" id="5870155at2759"/>
<dbReference type="SMART" id="SM00220">
    <property type="entry name" value="S_TKc"/>
    <property type="match status" value="1"/>
</dbReference>
<dbReference type="InterPro" id="IPR000719">
    <property type="entry name" value="Prot_kinase_dom"/>
</dbReference>
<evidence type="ECO:0000259" key="2">
    <source>
        <dbReference type="PROSITE" id="PS50011"/>
    </source>
</evidence>
<dbReference type="Pfam" id="PF00069">
    <property type="entry name" value="Pkinase"/>
    <property type="match status" value="1"/>
</dbReference>
<dbReference type="PANTHER" id="PTHR11909">
    <property type="entry name" value="CASEIN KINASE-RELATED"/>
    <property type="match status" value="1"/>
</dbReference>
<dbReference type="STRING" id="31234.E3MEA0"/>
<accession>E3MEA0</accession>
<protein>
    <recommendedName>
        <fullName evidence="2">Protein kinase domain-containing protein</fullName>
    </recommendedName>
</protein>
<dbReference type="HOGENOM" id="CLU_019279_2_0_1"/>
<name>E3MEA0_CAERE</name>
<evidence type="ECO:0000313" key="4">
    <source>
        <dbReference type="Proteomes" id="UP000008281"/>
    </source>
</evidence>
<sequence>MELSERLNYSNIRFNSKEFTLNCVVGRGGYGLVVCVKQAVTNRYFALKIEHSTSKAGSKEYCAYIKLADVEGVPQCFGYWTENDFSVIQLELVGMNLLTYMHTKTGKLPIKDVFKLAPQMIDLLKNIHKRGIVHCDIKPSNFAFGMREKSGRLQILDFGLSESYFVHEGHSCCRYKRTPRGTTLYMSANQHVYFHNSPRDDLESLVFCFMDMCGVSLPWINFVKPETERDHSRWYNAKVGGESRKPLTQIPQFQYMLNMCRDLKCNEKPNYEGMKDLFKLNYFNHRVGDVKPRYSNVLPRIEPKEHELEILKQFDINNE</sequence>
<dbReference type="Gene3D" id="1.10.510.10">
    <property type="entry name" value="Transferase(Phosphotransferase) domain 1"/>
    <property type="match status" value="1"/>
</dbReference>